<evidence type="ECO:0008006" key="4">
    <source>
        <dbReference type="Google" id="ProtNLM"/>
    </source>
</evidence>
<feature type="region of interest" description="Disordered" evidence="1">
    <location>
        <begin position="97"/>
        <end position="170"/>
    </location>
</feature>
<evidence type="ECO:0000256" key="1">
    <source>
        <dbReference type="SAM" id="MobiDB-lite"/>
    </source>
</evidence>
<name>A0ABN5Z7P6_9MYCO</name>
<dbReference type="RefSeq" id="WP_204161326.1">
    <property type="nucleotide sequence ID" value="NZ_FUWC01000001.1"/>
</dbReference>
<dbReference type="Proteomes" id="UP000466683">
    <property type="component" value="Chromosome"/>
</dbReference>
<gene>
    <name evidence="2" type="ORF">MBOE_06550</name>
</gene>
<proteinExistence type="predicted"/>
<reference evidence="2 3" key="1">
    <citation type="journal article" date="2019" name="Emerg. Microbes Infect.">
        <title>Comprehensive subspecies identification of 175 nontuberculous mycobacteria species based on 7547 genomic profiles.</title>
        <authorList>
            <person name="Matsumoto Y."/>
            <person name="Kinjo T."/>
            <person name="Motooka D."/>
            <person name="Nabeya D."/>
            <person name="Jung N."/>
            <person name="Uechi K."/>
            <person name="Horii T."/>
            <person name="Iida T."/>
            <person name="Fujita J."/>
            <person name="Nakamura S."/>
        </authorList>
    </citation>
    <scope>NUCLEOTIDE SEQUENCE [LARGE SCALE GENOMIC DNA]</scope>
    <source>
        <strain evidence="2 3">JCM 15653</strain>
    </source>
</reference>
<accession>A0ABN5Z7P6</accession>
<evidence type="ECO:0000313" key="3">
    <source>
        <dbReference type="Proteomes" id="UP000466683"/>
    </source>
</evidence>
<organism evidence="2 3">
    <name type="scientific">Mycolicibacterium boenickei</name>
    <dbReference type="NCBI Taxonomy" id="146017"/>
    <lineage>
        <taxon>Bacteria</taxon>
        <taxon>Bacillati</taxon>
        <taxon>Actinomycetota</taxon>
        <taxon>Actinomycetes</taxon>
        <taxon>Mycobacteriales</taxon>
        <taxon>Mycobacteriaceae</taxon>
        <taxon>Mycolicibacterium</taxon>
    </lineage>
</organism>
<sequence length="260" mass="28068">MEFIRVVPAEVVEHGPAGAIVLAHIRYRCASDGPGRLQREGHRWWRVSHQDLGEEVGLSRKAVMAALKALGELVPAKHFPPLANQARAYRVAADGNALTSQSPKTDSADQPVSRSGQPESENGHCRVPNGTDPCPDSDSALPIENLEKEGEAAGSRRLAANPAVSPQSANGKAVNWIRGPYGPRCPDPEHNVPDPPACPGCRDARLAAKAVDDREEAVQKQERAERAALLKNCPDCQGIQSWITDDDGEPIKKCDHRRTA</sequence>
<dbReference type="EMBL" id="AP022579">
    <property type="protein sequence ID" value="BBX89006.1"/>
    <property type="molecule type" value="Genomic_DNA"/>
</dbReference>
<keyword evidence="3" id="KW-1185">Reference proteome</keyword>
<feature type="compositionally biased region" description="Polar residues" evidence="1">
    <location>
        <begin position="97"/>
        <end position="120"/>
    </location>
</feature>
<evidence type="ECO:0000313" key="2">
    <source>
        <dbReference type="EMBL" id="BBX89006.1"/>
    </source>
</evidence>
<protein>
    <recommendedName>
        <fullName evidence="4">Helix-turn-helix domain-containing protein</fullName>
    </recommendedName>
</protein>